<protein>
    <recommendedName>
        <fullName evidence="11">ATP-dependent DNA helicase</fullName>
        <ecNumber evidence="11">5.6.2.4</ecNumber>
    </recommendedName>
</protein>
<evidence type="ECO:0000256" key="1">
    <source>
        <dbReference type="ARBA" id="ARBA00009922"/>
    </source>
</evidence>
<dbReference type="InterPro" id="IPR027417">
    <property type="entry name" value="P-loop_NTPase"/>
</dbReference>
<evidence type="ECO:0000259" key="13">
    <source>
        <dbReference type="PROSITE" id="PS51198"/>
    </source>
</evidence>
<dbReference type="InterPro" id="IPR000212">
    <property type="entry name" value="DNA_helicase_UvrD/REP"/>
</dbReference>
<feature type="domain" description="UvrD-like helicase ATP-binding" evidence="13">
    <location>
        <begin position="6"/>
        <end position="285"/>
    </location>
</feature>
<dbReference type="AlphaFoldDB" id="A0A4R1Q132"/>
<reference evidence="15 16" key="1">
    <citation type="submission" date="2019-03" db="EMBL/GenBank/DDBJ databases">
        <title>Genomic Encyclopedia of Type Strains, Phase IV (KMG-IV): sequencing the most valuable type-strain genomes for metagenomic binning, comparative biology and taxonomic classification.</title>
        <authorList>
            <person name="Goeker M."/>
        </authorList>
    </citation>
    <scope>NUCLEOTIDE SEQUENCE [LARGE SCALE GENOMIC DNA]</scope>
    <source>
        <strain evidence="15 16">DSM 15969</strain>
    </source>
</reference>
<name>A0A4R1Q132_9FIRM</name>
<comment type="similarity">
    <text evidence="1 11">Belongs to the helicase family. UvrD subfamily.</text>
</comment>
<dbReference type="Proteomes" id="UP000295063">
    <property type="component" value="Unassembled WGS sequence"/>
</dbReference>
<dbReference type="Pfam" id="PF13361">
    <property type="entry name" value="UvrD_C"/>
    <property type="match status" value="1"/>
</dbReference>
<dbReference type="RefSeq" id="WP_132079286.1">
    <property type="nucleotide sequence ID" value="NZ_SLUI01000006.1"/>
</dbReference>
<gene>
    <name evidence="15" type="ORF">EV210_10628</name>
</gene>
<dbReference type="Gene3D" id="1.10.486.10">
    <property type="entry name" value="PCRA, domain 4"/>
    <property type="match status" value="1"/>
</dbReference>
<comment type="catalytic activity">
    <reaction evidence="8">
        <text>Couples ATP hydrolysis with the unwinding of duplex DNA by translocating in the 3'-5' direction.</text>
        <dbReference type="EC" id="5.6.2.4"/>
    </reaction>
</comment>
<comment type="caution">
    <text evidence="15">The sequence shown here is derived from an EMBL/GenBank/DDBJ whole genome shotgun (WGS) entry which is preliminary data.</text>
</comment>
<comment type="catalytic activity">
    <reaction evidence="9 11">
        <text>ATP + H2O = ADP + phosphate + H(+)</text>
        <dbReference type="Rhea" id="RHEA:13065"/>
        <dbReference type="ChEBI" id="CHEBI:15377"/>
        <dbReference type="ChEBI" id="CHEBI:15378"/>
        <dbReference type="ChEBI" id="CHEBI:30616"/>
        <dbReference type="ChEBI" id="CHEBI:43474"/>
        <dbReference type="ChEBI" id="CHEBI:456216"/>
        <dbReference type="EC" id="5.6.2.4"/>
    </reaction>
</comment>
<dbReference type="PANTHER" id="PTHR11070:SF2">
    <property type="entry name" value="ATP-DEPENDENT DNA HELICASE SRS2"/>
    <property type="match status" value="1"/>
</dbReference>
<dbReference type="NCBIfam" id="TIGR01073">
    <property type="entry name" value="pcrA"/>
    <property type="match status" value="1"/>
</dbReference>
<dbReference type="Gene3D" id="3.40.50.300">
    <property type="entry name" value="P-loop containing nucleotide triphosphate hydrolases"/>
    <property type="match status" value="2"/>
</dbReference>
<keyword evidence="6 11" id="KW-0238">DNA-binding</keyword>
<evidence type="ECO:0000256" key="3">
    <source>
        <dbReference type="ARBA" id="ARBA00022801"/>
    </source>
</evidence>
<feature type="domain" description="UvrD-like helicase C-terminal" evidence="14">
    <location>
        <begin position="286"/>
        <end position="561"/>
    </location>
</feature>
<dbReference type="GO" id="GO:0000725">
    <property type="term" value="P:recombinational repair"/>
    <property type="evidence" value="ECO:0007669"/>
    <property type="project" value="TreeGrafter"/>
</dbReference>
<dbReference type="Pfam" id="PF21196">
    <property type="entry name" value="PcrA_UvrD_tudor"/>
    <property type="match status" value="1"/>
</dbReference>
<dbReference type="InterPro" id="IPR014016">
    <property type="entry name" value="UvrD-like_ATP-bd"/>
</dbReference>
<dbReference type="GO" id="GO:0006260">
    <property type="term" value="P:DNA replication"/>
    <property type="evidence" value="ECO:0007669"/>
    <property type="project" value="InterPro"/>
</dbReference>
<sequence>MQNIYERLNPAQLEAVTHINGPLLIMAGAGSGKTRVLTCRIAHLLAQGVAPYQILAITFTNKAAAEMRERVDSLVGIQAKDIWLSTFHAFCAKFLRFEIENYGGYSRSFTIYDSGDSQALVKMCLKELNIDEKHFPPNSIQAAISNAKNSLLDAREFQQQADNFHTVKVAEIYTLYQQKLRQNNALDFDDLLMLSVQLLQENEQVRTKYQDKFQYILIDEYQDTNHAQYLLAQILAAKSRNLCVVGDADQSIYAWRGADISNILDFEADYPEAKIIKLEQNYRSTQTILDAANAVIENNSGRKPKNLWTDNAGGEIITHYLAADERDEARFIADTVIKLNTIYRQSYGTMAALYRTNAQSRVIEEAFIKAGIPYTMVGGLKFYDRKEIKDMLAYLRVLFNPADTVALLRIINVPRRGIGDTSVGRLTEYAASQGMTLFDAISNPDAVPGLTARAKRPLEDLATLLFTLIGAKDTLTVSELIDKIMRDSGYLTELENEQTPQSEARIENLKEMLSVAKEFSLGDVENTLENFLNHVALVADIDNAELADERVTMMTLHSAKGLEFPTVFLAGLEEGVFPHSRTLMNEEELQEERRLCYVGITRAERKLYVSNARMRTLYGNTVAYPQSRFLEEIPLTLLQKYNAQPNRMSYGSGRGIEQDKPRLSLVKPRMSPVQTAQDAPSYQPHLTKAGTSATADWRPGDKAQHTKWGVGTVVEVRGAGASQELKIAFPNQGIRQVMVQYAPITKL</sequence>
<accession>A0A4R1Q132</accession>
<dbReference type="GO" id="GO:0016887">
    <property type="term" value="F:ATP hydrolysis activity"/>
    <property type="evidence" value="ECO:0007669"/>
    <property type="project" value="RHEA"/>
</dbReference>
<dbReference type="FunFam" id="1.10.10.160:FF:000001">
    <property type="entry name" value="ATP-dependent DNA helicase"/>
    <property type="match status" value="1"/>
</dbReference>
<dbReference type="InterPro" id="IPR013986">
    <property type="entry name" value="DExx_box_DNA_helicase_dom_sf"/>
</dbReference>
<evidence type="ECO:0000256" key="4">
    <source>
        <dbReference type="ARBA" id="ARBA00022806"/>
    </source>
</evidence>
<dbReference type="GO" id="GO:0033202">
    <property type="term" value="C:DNA helicase complex"/>
    <property type="evidence" value="ECO:0007669"/>
    <property type="project" value="TreeGrafter"/>
</dbReference>
<keyword evidence="3 10" id="KW-0378">Hydrolase</keyword>
<dbReference type="PROSITE" id="PS51198">
    <property type="entry name" value="UVRD_HELICASE_ATP_BIND"/>
    <property type="match status" value="1"/>
</dbReference>
<dbReference type="Gene3D" id="1.10.10.160">
    <property type="match status" value="1"/>
</dbReference>
<dbReference type="GO" id="GO:0043138">
    <property type="term" value="F:3'-5' DNA helicase activity"/>
    <property type="evidence" value="ECO:0007669"/>
    <property type="project" value="UniProtKB-EC"/>
</dbReference>
<dbReference type="GO" id="GO:0009314">
    <property type="term" value="P:response to radiation"/>
    <property type="evidence" value="ECO:0007669"/>
    <property type="project" value="UniProtKB-ARBA"/>
</dbReference>
<evidence type="ECO:0000256" key="5">
    <source>
        <dbReference type="ARBA" id="ARBA00022840"/>
    </source>
</evidence>
<keyword evidence="16" id="KW-1185">Reference proteome</keyword>
<dbReference type="OrthoDB" id="9810135at2"/>
<evidence type="ECO:0000256" key="8">
    <source>
        <dbReference type="ARBA" id="ARBA00034617"/>
    </source>
</evidence>
<evidence type="ECO:0000256" key="2">
    <source>
        <dbReference type="ARBA" id="ARBA00022741"/>
    </source>
</evidence>
<keyword evidence="5 10" id="KW-0067">ATP-binding</keyword>
<evidence type="ECO:0000256" key="6">
    <source>
        <dbReference type="ARBA" id="ARBA00023125"/>
    </source>
</evidence>
<keyword evidence="7" id="KW-0413">Isomerase</keyword>
<dbReference type="CDD" id="cd17932">
    <property type="entry name" value="DEXQc_UvrD"/>
    <property type="match status" value="1"/>
</dbReference>
<dbReference type="PROSITE" id="PS51217">
    <property type="entry name" value="UVRD_HELICASE_CTER"/>
    <property type="match status" value="1"/>
</dbReference>
<keyword evidence="2 10" id="KW-0547">Nucleotide-binding</keyword>
<evidence type="ECO:0000313" key="16">
    <source>
        <dbReference type="Proteomes" id="UP000295063"/>
    </source>
</evidence>
<dbReference type="Pfam" id="PF00580">
    <property type="entry name" value="UvrD-helicase"/>
    <property type="match status" value="1"/>
</dbReference>
<evidence type="ECO:0000256" key="11">
    <source>
        <dbReference type="RuleBase" id="RU364053"/>
    </source>
</evidence>
<dbReference type="EC" id="5.6.2.4" evidence="11"/>
<dbReference type="FunFam" id="1.10.486.10:FF:000003">
    <property type="entry name" value="ATP-dependent DNA helicase"/>
    <property type="match status" value="1"/>
</dbReference>
<feature type="binding site" evidence="10">
    <location>
        <begin position="27"/>
        <end position="34"/>
    </location>
    <ligand>
        <name>ATP</name>
        <dbReference type="ChEBI" id="CHEBI:30616"/>
    </ligand>
</feature>
<evidence type="ECO:0000256" key="9">
    <source>
        <dbReference type="ARBA" id="ARBA00048988"/>
    </source>
</evidence>
<evidence type="ECO:0000313" key="15">
    <source>
        <dbReference type="EMBL" id="TCL37165.1"/>
    </source>
</evidence>
<feature type="region of interest" description="Disordered" evidence="12">
    <location>
        <begin position="674"/>
        <end position="704"/>
    </location>
</feature>
<dbReference type="InterPro" id="IPR014017">
    <property type="entry name" value="DNA_helicase_UvrD-like_C"/>
</dbReference>
<dbReference type="SUPFAM" id="SSF52540">
    <property type="entry name" value="P-loop containing nucleoside triphosphate hydrolases"/>
    <property type="match status" value="1"/>
</dbReference>
<dbReference type="GO" id="GO:0005524">
    <property type="term" value="F:ATP binding"/>
    <property type="evidence" value="ECO:0007669"/>
    <property type="project" value="UniProtKB-UniRule"/>
</dbReference>
<evidence type="ECO:0000256" key="10">
    <source>
        <dbReference type="PROSITE-ProRule" id="PRU00560"/>
    </source>
</evidence>
<organism evidence="15 16">
    <name type="scientific">Anaerospora hongkongensis</name>
    <dbReference type="NCBI Taxonomy" id="244830"/>
    <lineage>
        <taxon>Bacteria</taxon>
        <taxon>Bacillati</taxon>
        <taxon>Bacillota</taxon>
        <taxon>Negativicutes</taxon>
        <taxon>Selenomonadales</taxon>
        <taxon>Sporomusaceae</taxon>
        <taxon>Anaerospora</taxon>
    </lineage>
</organism>
<dbReference type="GO" id="GO:0003677">
    <property type="term" value="F:DNA binding"/>
    <property type="evidence" value="ECO:0007669"/>
    <property type="project" value="UniProtKB-KW"/>
</dbReference>
<dbReference type="InterPro" id="IPR005751">
    <property type="entry name" value="ATP-dep_DNA_helicase_PcrA"/>
</dbReference>
<evidence type="ECO:0000259" key="14">
    <source>
        <dbReference type="PROSITE" id="PS51217"/>
    </source>
</evidence>
<keyword evidence="4 10" id="KW-0347">Helicase</keyword>
<proteinExistence type="inferred from homology"/>
<dbReference type="EMBL" id="SLUI01000006">
    <property type="protein sequence ID" value="TCL37165.1"/>
    <property type="molecule type" value="Genomic_DNA"/>
</dbReference>
<evidence type="ECO:0000256" key="12">
    <source>
        <dbReference type="SAM" id="MobiDB-lite"/>
    </source>
</evidence>
<dbReference type="PANTHER" id="PTHR11070">
    <property type="entry name" value="UVRD / RECB / PCRA DNA HELICASE FAMILY MEMBER"/>
    <property type="match status" value="1"/>
</dbReference>
<evidence type="ECO:0000256" key="7">
    <source>
        <dbReference type="ARBA" id="ARBA00023235"/>
    </source>
</evidence>
<dbReference type="GO" id="GO:0005829">
    <property type="term" value="C:cytosol"/>
    <property type="evidence" value="ECO:0007669"/>
    <property type="project" value="TreeGrafter"/>
</dbReference>